<comment type="similarity">
    <text evidence="3 8">Belongs to the AB hydrolase superfamily. Lipase family.</text>
</comment>
<keyword evidence="7" id="KW-1015">Disulfide bond</keyword>
<evidence type="ECO:0000256" key="1">
    <source>
        <dbReference type="ARBA" id="ARBA00000111"/>
    </source>
</evidence>
<sequence length="321" mass="36029">MKIYNICREYLKPELSDEIAFLIHGFLSSANNTNYKDMSDKLLDKNMSVFSIDWKKGACNGGASLLEYAGYFKAVENTREVGRYVANFTKILVEEYKIPLANILLIGHSLGAQVAGFAGKELQKLIGKYSQIVGLDPAGPFFNLNSCSQRICETDADFVQIIHSSVPLGTERTLGTIDFYMNNGIVQPGCNVGMYILHYSLSKVKSFTNNYLIIFTLVDASCSHTKAVLYFTECINRECCLIGIPWKEYVVFINILNFFMLVLLRNEPKMITMRRSQSISTCTKDKCVCVGLNANNYPGRGKFYVPTKRDAPYCNNNGTVL</sequence>
<organism evidence="10 11">
    <name type="scientific">Vespula germanica</name>
    <name type="common">German yellow jacket</name>
    <name type="synonym">Paravespula germanica</name>
    <dbReference type="NCBI Taxonomy" id="30212"/>
    <lineage>
        <taxon>Eukaryota</taxon>
        <taxon>Metazoa</taxon>
        <taxon>Ecdysozoa</taxon>
        <taxon>Arthropoda</taxon>
        <taxon>Hexapoda</taxon>
        <taxon>Insecta</taxon>
        <taxon>Pterygota</taxon>
        <taxon>Neoptera</taxon>
        <taxon>Endopterygota</taxon>
        <taxon>Hymenoptera</taxon>
        <taxon>Apocrita</taxon>
        <taxon>Aculeata</taxon>
        <taxon>Vespoidea</taxon>
        <taxon>Vespidae</taxon>
        <taxon>Vespinae</taxon>
        <taxon>Vespula</taxon>
    </lineage>
</organism>
<evidence type="ECO:0000256" key="2">
    <source>
        <dbReference type="ARBA" id="ARBA00004613"/>
    </source>
</evidence>
<keyword evidence="11" id="KW-1185">Reference proteome</keyword>
<dbReference type="GO" id="GO:0008970">
    <property type="term" value="F:phospholipase A1 activity"/>
    <property type="evidence" value="ECO:0007669"/>
    <property type="project" value="UniProtKB-EC"/>
</dbReference>
<reference evidence="10" key="1">
    <citation type="journal article" date="2020" name="G3 (Bethesda)">
        <title>High-Quality Assemblies for Three Invasive Social Wasps from the &lt;i&gt;Vespula&lt;/i&gt; Genus.</title>
        <authorList>
            <person name="Harrop T.W.R."/>
            <person name="Guhlin J."/>
            <person name="McLaughlin G.M."/>
            <person name="Permina E."/>
            <person name="Stockwell P."/>
            <person name="Gilligan J."/>
            <person name="Le Lec M.F."/>
            <person name="Gruber M.A.M."/>
            <person name="Quinn O."/>
            <person name="Lovegrove M."/>
            <person name="Duncan E.J."/>
            <person name="Remnant E.J."/>
            <person name="Van Eeckhoven J."/>
            <person name="Graham B."/>
            <person name="Knapp R.A."/>
            <person name="Langford K.W."/>
            <person name="Kronenberg Z."/>
            <person name="Press M.O."/>
            <person name="Eacker S.M."/>
            <person name="Wilson-Rankin E.E."/>
            <person name="Purcell J."/>
            <person name="Lester P.J."/>
            <person name="Dearden P.K."/>
        </authorList>
    </citation>
    <scope>NUCLEOTIDE SEQUENCE</scope>
    <source>
        <strain evidence="10">Linc-1</strain>
    </source>
</reference>
<dbReference type="InterPro" id="IPR013818">
    <property type="entry name" value="Lipase"/>
</dbReference>
<evidence type="ECO:0000256" key="3">
    <source>
        <dbReference type="ARBA" id="ARBA00010701"/>
    </source>
</evidence>
<dbReference type="Gene3D" id="3.40.50.1820">
    <property type="entry name" value="alpha/beta hydrolase"/>
    <property type="match status" value="1"/>
</dbReference>
<evidence type="ECO:0000259" key="9">
    <source>
        <dbReference type="Pfam" id="PF00151"/>
    </source>
</evidence>
<comment type="caution">
    <text evidence="10">The sequence shown here is derived from an EMBL/GenBank/DDBJ whole genome shotgun (WGS) entry which is preliminary data.</text>
</comment>
<dbReference type="AlphaFoldDB" id="A0A834N4J4"/>
<evidence type="ECO:0000256" key="4">
    <source>
        <dbReference type="ARBA" id="ARBA00013179"/>
    </source>
</evidence>
<dbReference type="InterPro" id="IPR000734">
    <property type="entry name" value="TAG_lipase"/>
</dbReference>
<dbReference type="PANTHER" id="PTHR11610:SF173">
    <property type="entry name" value="LIPASE DOMAIN-CONTAINING PROTEIN-RELATED"/>
    <property type="match status" value="1"/>
</dbReference>
<evidence type="ECO:0000256" key="8">
    <source>
        <dbReference type="RuleBase" id="RU004262"/>
    </source>
</evidence>
<evidence type="ECO:0000256" key="5">
    <source>
        <dbReference type="ARBA" id="ARBA00022525"/>
    </source>
</evidence>
<comment type="catalytic activity">
    <reaction evidence="1">
        <text>a 1,2-diacyl-sn-glycero-3-phosphocholine + H2O = a 2-acyl-sn-glycero-3-phosphocholine + a fatty acid + H(+)</text>
        <dbReference type="Rhea" id="RHEA:18689"/>
        <dbReference type="ChEBI" id="CHEBI:15377"/>
        <dbReference type="ChEBI" id="CHEBI:15378"/>
        <dbReference type="ChEBI" id="CHEBI:28868"/>
        <dbReference type="ChEBI" id="CHEBI:57643"/>
        <dbReference type="ChEBI" id="CHEBI:57875"/>
        <dbReference type="EC" id="3.1.1.32"/>
    </reaction>
</comment>
<keyword evidence="5" id="KW-0964">Secreted</keyword>
<protein>
    <recommendedName>
        <fullName evidence="4">phospholipase A1</fullName>
        <ecNumber evidence="4">3.1.1.32</ecNumber>
    </recommendedName>
</protein>
<dbReference type="PRINTS" id="PR00821">
    <property type="entry name" value="TAGLIPASE"/>
</dbReference>
<name>A0A834N4J4_VESGE</name>
<evidence type="ECO:0000256" key="6">
    <source>
        <dbReference type="ARBA" id="ARBA00022801"/>
    </source>
</evidence>
<dbReference type="Proteomes" id="UP000617340">
    <property type="component" value="Unassembled WGS sequence"/>
</dbReference>
<dbReference type="InterPro" id="IPR029058">
    <property type="entry name" value="AB_hydrolase_fold"/>
</dbReference>
<dbReference type="EMBL" id="JACSDZ010000009">
    <property type="protein sequence ID" value="KAF7395540.1"/>
    <property type="molecule type" value="Genomic_DNA"/>
</dbReference>
<evidence type="ECO:0000256" key="7">
    <source>
        <dbReference type="ARBA" id="ARBA00023157"/>
    </source>
</evidence>
<accession>A0A834N4J4</accession>
<dbReference type="Pfam" id="PF00151">
    <property type="entry name" value="Lipase"/>
    <property type="match status" value="1"/>
</dbReference>
<dbReference type="PRINTS" id="PR00825">
    <property type="entry name" value="DOLALLERGEN"/>
</dbReference>
<dbReference type="EC" id="3.1.1.32" evidence="4"/>
<dbReference type="InterPro" id="IPR002334">
    <property type="entry name" value="Allerg_PlipaseA1"/>
</dbReference>
<dbReference type="PANTHER" id="PTHR11610">
    <property type="entry name" value="LIPASE"/>
    <property type="match status" value="1"/>
</dbReference>
<dbReference type="GO" id="GO:0016042">
    <property type="term" value="P:lipid catabolic process"/>
    <property type="evidence" value="ECO:0007669"/>
    <property type="project" value="TreeGrafter"/>
</dbReference>
<gene>
    <name evidence="10" type="ORF">HZH68_009590</name>
</gene>
<evidence type="ECO:0000313" key="10">
    <source>
        <dbReference type="EMBL" id="KAF7395540.1"/>
    </source>
</evidence>
<dbReference type="SUPFAM" id="SSF53474">
    <property type="entry name" value="alpha/beta-Hydrolases"/>
    <property type="match status" value="1"/>
</dbReference>
<evidence type="ECO:0000313" key="11">
    <source>
        <dbReference type="Proteomes" id="UP000617340"/>
    </source>
</evidence>
<comment type="subcellular location">
    <subcellularLocation>
        <location evidence="2">Secreted</location>
    </subcellularLocation>
</comment>
<proteinExistence type="inferred from homology"/>
<dbReference type="GO" id="GO:0005615">
    <property type="term" value="C:extracellular space"/>
    <property type="evidence" value="ECO:0007669"/>
    <property type="project" value="TreeGrafter"/>
</dbReference>
<keyword evidence="6" id="KW-0378">Hydrolase</keyword>
<feature type="domain" description="Lipase" evidence="9">
    <location>
        <begin position="16"/>
        <end position="252"/>
    </location>
</feature>